<accession>A8BIB8</accession>
<reference evidence="1 2" key="1">
    <citation type="journal article" date="2007" name="Science">
        <title>Genomic minimalism in the early diverging intestinal parasite Giardia lamblia.</title>
        <authorList>
            <person name="Morrison H.G."/>
            <person name="McArthur A.G."/>
            <person name="Gillin F.D."/>
            <person name="Aley S.B."/>
            <person name="Adam R.D."/>
            <person name="Olsen G.J."/>
            <person name="Best A.A."/>
            <person name="Cande W.Z."/>
            <person name="Chen F."/>
            <person name="Cipriano M.J."/>
            <person name="Davids B.J."/>
            <person name="Dawson S.C."/>
            <person name="Elmendorf H.G."/>
            <person name="Hehl A.B."/>
            <person name="Holder M.E."/>
            <person name="Huse S.M."/>
            <person name="Kim U.U."/>
            <person name="Lasek-Nesselquist E."/>
            <person name="Manning G."/>
            <person name="Nigam A."/>
            <person name="Nixon J.E."/>
            <person name="Palm D."/>
            <person name="Passamaneck N.E."/>
            <person name="Prabhu A."/>
            <person name="Reich C.I."/>
            <person name="Reiner D.S."/>
            <person name="Samuelson J."/>
            <person name="Svard S.G."/>
            <person name="Sogin M.L."/>
        </authorList>
    </citation>
    <scope>NUCLEOTIDE SEQUENCE [LARGE SCALE GENOMIC DNA]</scope>
    <source>
        <strain evidence="1 2">WB C6</strain>
    </source>
</reference>
<dbReference type="OMA" id="MESQPYR"/>
<organism evidence="1 2">
    <name type="scientific">Giardia intestinalis (strain ATCC 50803 / WB clone C6)</name>
    <name type="common">Giardia lamblia</name>
    <dbReference type="NCBI Taxonomy" id="184922"/>
    <lineage>
        <taxon>Eukaryota</taxon>
        <taxon>Metamonada</taxon>
        <taxon>Diplomonadida</taxon>
        <taxon>Hexamitidae</taxon>
        <taxon>Giardiinae</taxon>
        <taxon>Giardia</taxon>
    </lineage>
</organism>
<dbReference type="VEuPathDB" id="GiardiaDB:GL50803_23699"/>
<dbReference type="EMBL" id="AACB03000001">
    <property type="protein sequence ID" value="KAE8305664.1"/>
    <property type="molecule type" value="Genomic_DNA"/>
</dbReference>
<protein>
    <submittedName>
        <fullName evidence="1">Uncharacterized protein</fullName>
    </submittedName>
</protein>
<evidence type="ECO:0000313" key="2">
    <source>
        <dbReference type="Proteomes" id="UP000001548"/>
    </source>
</evidence>
<dbReference type="AlphaFoldDB" id="A8BIB8"/>
<proteinExistence type="predicted"/>
<evidence type="ECO:0000313" key="1">
    <source>
        <dbReference type="EMBL" id="KAE8305664.1"/>
    </source>
</evidence>
<sequence>MLTLQLLAFLEISMGREKDHIYSYVSPQNCPGLDVTEFTSTYADGFCKIYLPKEAFMGGDVRVTIRSLDSPSSADTTEQVLHNELTPAIFPVYSYSSYTFSLADDSCPASAEQTLFCVPPAEQTSVLSTEAIAILYVLYDLEIKRVLRTDLPVRSTRGSGHCLGFFDGIFPEHNVLSTLLSHALSSQFGRLNLALIRFLQPGPATTGYWARALGDIDDFDVVSKLFSSTYTATLRKREDEDGGFRLVLVVADEDGDIVVSMESQPYRPPHLAPLTRDDVRYESTGTLGTGMNVYLRRKPGVVVLFNYFSQPGRGSSRGPSCLDYLDILGQHCTSYSSGYNLCPVQSKLSKNDVLNAIAEQPIYLSTAEGEGDWTKLFTLETGDMLNVCGYWMIDQPTVAITEEGDGAIYFSNKSRPSPLTFFLLVTAGCFTICMCVIMMLLCITSFCACLRLYAVDLRWSPHRTPVPESPGELKKQVELQRIGAETDTSVACVSPLPSKAMSPLLLPRGDAAKKLASKQNQCTGVALAIAGATTSLATGSPLSDREHSSVTRDTIYSSISAGSMASSMVCAPPTDSTAVHSEDKQDMDTPAVSGSLA</sequence>
<comment type="caution">
    <text evidence="1">The sequence shown here is derived from an EMBL/GenBank/DDBJ whole genome shotgun (WGS) entry which is preliminary data.</text>
</comment>
<dbReference type="HOGENOM" id="CLU_457474_0_0_1"/>
<dbReference type="Proteomes" id="UP000001548">
    <property type="component" value="Unassembled WGS sequence"/>
</dbReference>
<dbReference type="KEGG" id="gla:GL50803_0023699"/>
<gene>
    <name evidence="1" type="ORF">GL50803_0023699</name>
</gene>
<keyword evidence="2" id="KW-1185">Reference proteome</keyword>
<name>A8BIB8_GIAIC</name>
<dbReference type="RefSeq" id="XP_001706809.1">
    <property type="nucleotide sequence ID" value="XM_001706757.1"/>
</dbReference>
<dbReference type="GeneID" id="5699704"/>